<feature type="region of interest" description="Disordered" evidence="1">
    <location>
        <begin position="757"/>
        <end position="809"/>
    </location>
</feature>
<name>A0A2S4L4R3_9HYPO</name>
<evidence type="ECO:0000313" key="4">
    <source>
        <dbReference type="Proteomes" id="UP000237481"/>
    </source>
</evidence>
<evidence type="ECO:0000256" key="2">
    <source>
        <dbReference type="SAM" id="Phobius"/>
    </source>
</evidence>
<feature type="transmembrane region" description="Helical" evidence="2">
    <location>
        <begin position="432"/>
        <end position="462"/>
    </location>
</feature>
<feature type="transmembrane region" description="Helical" evidence="2">
    <location>
        <begin position="392"/>
        <end position="412"/>
    </location>
</feature>
<dbReference type="GO" id="GO:0016567">
    <property type="term" value="P:protein ubiquitination"/>
    <property type="evidence" value="ECO:0007669"/>
    <property type="project" value="TreeGrafter"/>
</dbReference>
<accession>A0A2S4L4R3</accession>
<evidence type="ECO:0000256" key="1">
    <source>
        <dbReference type="SAM" id="MobiDB-lite"/>
    </source>
</evidence>
<comment type="caution">
    <text evidence="3">The sequence shown here is derived from an EMBL/GenBank/DDBJ whole genome shotgun (WGS) entry which is preliminary data.</text>
</comment>
<dbReference type="Gene3D" id="3.30.40.10">
    <property type="entry name" value="Zinc/RING finger domain, C3HC4 (zinc finger)"/>
    <property type="match status" value="1"/>
</dbReference>
<protein>
    <submittedName>
        <fullName evidence="3">Protein ASI3</fullName>
    </submittedName>
</protein>
<dbReference type="EMBL" id="PKSG01000252">
    <property type="protein sequence ID" value="POR37410.1"/>
    <property type="molecule type" value="Genomic_DNA"/>
</dbReference>
<dbReference type="AlphaFoldDB" id="A0A2S4L4R3"/>
<keyword evidence="4" id="KW-1185">Reference proteome</keyword>
<proteinExistence type="predicted"/>
<dbReference type="Proteomes" id="UP000237481">
    <property type="component" value="Unassembled WGS sequence"/>
</dbReference>
<dbReference type="GO" id="GO:0061630">
    <property type="term" value="F:ubiquitin protein ligase activity"/>
    <property type="evidence" value="ECO:0007669"/>
    <property type="project" value="TreeGrafter"/>
</dbReference>
<dbReference type="PANTHER" id="PTHR22696">
    <property type="entry name" value="E3 UBIQUITIN-PROTEIN LIGASE RNF26"/>
    <property type="match status" value="1"/>
</dbReference>
<feature type="compositionally biased region" description="Basic and acidic residues" evidence="1">
    <location>
        <begin position="666"/>
        <end position="678"/>
    </location>
</feature>
<sequence>MEQQPRSHNFVPLVPTPPPSSLQTAGASGWYNLTAWAVNVTRYAPFLEELVWAGPRMFMKLGSYMALSEPLDAPPSHHYASTTVGADLLRPLAADPNLYNILEPNPGLPASPGHASVAASEDPLTHASRLSLDGARGLGSVFSYATSKWALSCIAMAIVLNRTHIFAATRRRLRFRWHIRLLLRLAPILLLVVQVCRLLQSIQCQTSPDFARLRWGDSNRSSDLMFSHPSALLNALSSNLLLGATDEQSCVAAGMTPASVPGAPQSLQGSLSLLWPLFGTFCLSHFLETVSCAVQGRPIAAETGMTLFEQSLAFAEADAAVSNQLGWGAFSKTQQASGQSSSSLGSAIALTRSMILKRVNTAPEVLLVAILSSMTHVTSHILGVFDLQAKYRLVNTGFWGLCFMVSIVWSAFSFELGNPSAQGLLRFPTVCIIGFVPHVLVLAGIATCICIYGLALLLSALAPPADEQLSSMSLRQRLAHAHNNMQANVSISDIRITREMDFYTALLRTGFAAITMASEAVYLNEDRGVSLQRHTWLEEARFREVEELQRQCIGMGLPNSRHDQIGTIGLIPVKGGSVAASNGYSRERAAQKLPKGRGERGLRVGTGAAERSSRWLMALEFLLSIGKLVARVGALSVLWVLGAIRIRAQPAWLLWLARRPKSTDDEKKASKLERDLRARRQPTPYDDNTLIPRTDGIDVETEFRRLSGFEDEERLDNDLYRYWLKGGWWGSCDSSGNFEPSPTDDDWDNTSVVSMASAGGDAAEEEGEWESEDDGLRTPTQRSPRLSRGDDDDDDDDDAPFVDSPLGMGDLARLLHPTSREERDEALTLAAHLQSNAVMTRASFRRLEHLRRTRILTTPGLGGSPHGGGGSGPLGRNVRLGADDEERLLEQLLLSRRQASPRAGAVLPIAGPGSVDASAGGGESPPCVVCQSSSRTIIVWPCRCLSLCDDCRVSLAMNNFDKCVCCRRDVMSFSRIFVP</sequence>
<dbReference type="InterPro" id="IPR013083">
    <property type="entry name" value="Znf_RING/FYVE/PHD"/>
</dbReference>
<feature type="region of interest" description="Disordered" evidence="1">
    <location>
        <begin position="666"/>
        <end position="692"/>
    </location>
</feature>
<dbReference type="Pfam" id="PF13920">
    <property type="entry name" value="zf-C3HC4_3"/>
    <property type="match status" value="1"/>
</dbReference>
<reference evidence="3 4" key="1">
    <citation type="submission" date="2018-01" db="EMBL/GenBank/DDBJ databases">
        <title>Harnessing the power of phylogenomics to disentangle the directionality and signatures of interkingdom host jumping in the parasitic fungal genus Tolypocladium.</title>
        <authorList>
            <person name="Quandt C.A."/>
            <person name="Patterson W."/>
            <person name="Spatafora J.W."/>
        </authorList>
    </citation>
    <scope>NUCLEOTIDE SEQUENCE [LARGE SCALE GENOMIC DNA]</scope>
    <source>
        <strain evidence="3 4">NRBC 100945</strain>
    </source>
</reference>
<organism evidence="3 4">
    <name type="scientific">Tolypocladium paradoxum</name>
    <dbReference type="NCBI Taxonomy" id="94208"/>
    <lineage>
        <taxon>Eukaryota</taxon>
        <taxon>Fungi</taxon>
        <taxon>Dikarya</taxon>
        <taxon>Ascomycota</taxon>
        <taxon>Pezizomycotina</taxon>
        <taxon>Sordariomycetes</taxon>
        <taxon>Hypocreomycetidae</taxon>
        <taxon>Hypocreales</taxon>
        <taxon>Ophiocordycipitaceae</taxon>
        <taxon>Tolypocladium</taxon>
    </lineage>
</organism>
<keyword evidence="2" id="KW-0472">Membrane</keyword>
<dbReference type="CDD" id="cd16616">
    <property type="entry name" value="mRING-HC-C4C4_Asi1p-like"/>
    <property type="match status" value="1"/>
</dbReference>
<keyword evidence="2" id="KW-0812">Transmembrane</keyword>
<evidence type="ECO:0000313" key="3">
    <source>
        <dbReference type="EMBL" id="POR37410.1"/>
    </source>
</evidence>
<dbReference type="OrthoDB" id="66726at2759"/>
<feature type="transmembrane region" description="Helical" evidence="2">
    <location>
        <begin position="365"/>
        <end position="385"/>
    </location>
</feature>
<feature type="compositionally biased region" description="Acidic residues" evidence="1">
    <location>
        <begin position="790"/>
        <end position="800"/>
    </location>
</feature>
<feature type="transmembrane region" description="Helical" evidence="2">
    <location>
        <begin position="621"/>
        <end position="641"/>
    </location>
</feature>
<dbReference type="PANTHER" id="PTHR22696:SF1">
    <property type="entry name" value="E3 UBIQUITIN-PROTEIN LIGASE RNF26"/>
    <property type="match status" value="1"/>
</dbReference>
<feature type="compositionally biased region" description="Acidic residues" evidence="1">
    <location>
        <begin position="762"/>
        <end position="773"/>
    </location>
</feature>
<keyword evidence="2" id="KW-1133">Transmembrane helix</keyword>
<dbReference type="GO" id="GO:0006511">
    <property type="term" value="P:ubiquitin-dependent protein catabolic process"/>
    <property type="evidence" value="ECO:0007669"/>
    <property type="project" value="TreeGrafter"/>
</dbReference>
<gene>
    <name evidence="3" type="ORF">TPAR_02392</name>
</gene>